<sequence>MEMRNSSLMGTEENVEHVQRLCAGVRSMKTSTTLPWYWNSFHNHIQCILAERLLTNTVTIPRTQYMVEITGTTEYFAGETQEKPYDRGMSVTTMKVQRMIQSRWLQVVGQPKESNGDVGRQLQDARRYFLGLRLMVGALTCDNFLWETDKKRGCQTTWSPFYELPGYMRTEIATSPQFVRTILVS</sequence>
<dbReference type="EMBL" id="JARKNE010000002">
    <property type="protein sequence ID" value="KAK5843653.1"/>
    <property type="molecule type" value="Genomic_DNA"/>
</dbReference>
<proteinExistence type="predicted"/>
<evidence type="ECO:0000313" key="1">
    <source>
        <dbReference type="EMBL" id="KAK5843653.1"/>
    </source>
</evidence>
<dbReference type="Proteomes" id="UP001358586">
    <property type="component" value="Chromosome 2"/>
</dbReference>
<comment type="caution">
    <text evidence="1">The sequence shown here is derived from an EMBL/GenBank/DDBJ whole genome shotgun (WGS) entry which is preliminary data.</text>
</comment>
<protein>
    <submittedName>
        <fullName evidence="1">Uncharacterized protein</fullName>
    </submittedName>
</protein>
<organism evidence="1 2">
    <name type="scientific">Gossypium arboreum</name>
    <name type="common">Tree cotton</name>
    <name type="synonym">Gossypium nanking</name>
    <dbReference type="NCBI Taxonomy" id="29729"/>
    <lineage>
        <taxon>Eukaryota</taxon>
        <taxon>Viridiplantae</taxon>
        <taxon>Streptophyta</taxon>
        <taxon>Embryophyta</taxon>
        <taxon>Tracheophyta</taxon>
        <taxon>Spermatophyta</taxon>
        <taxon>Magnoliopsida</taxon>
        <taxon>eudicotyledons</taxon>
        <taxon>Gunneridae</taxon>
        <taxon>Pentapetalae</taxon>
        <taxon>rosids</taxon>
        <taxon>malvids</taxon>
        <taxon>Malvales</taxon>
        <taxon>Malvaceae</taxon>
        <taxon>Malvoideae</taxon>
        <taxon>Gossypium</taxon>
    </lineage>
</organism>
<gene>
    <name evidence="1" type="ORF">PVK06_006111</name>
</gene>
<reference evidence="1 2" key="1">
    <citation type="submission" date="2023-03" db="EMBL/GenBank/DDBJ databases">
        <title>WGS of Gossypium arboreum.</title>
        <authorList>
            <person name="Yu D."/>
        </authorList>
    </citation>
    <scope>NUCLEOTIDE SEQUENCE [LARGE SCALE GENOMIC DNA]</scope>
    <source>
        <tissue evidence="1">Leaf</tissue>
    </source>
</reference>
<evidence type="ECO:0000313" key="2">
    <source>
        <dbReference type="Proteomes" id="UP001358586"/>
    </source>
</evidence>
<name>A0ABR0QXR8_GOSAR</name>
<accession>A0ABR0QXR8</accession>
<keyword evidence="2" id="KW-1185">Reference proteome</keyword>